<evidence type="ECO:0000256" key="1">
    <source>
        <dbReference type="ARBA" id="ARBA00023157"/>
    </source>
</evidence>
<accession>A0A8B6EC84</accession>
<keyword evidence="1" id="KW-1015">Disulfide bond</keyword>
<dbReference type="InterPro" id="IPR050373">
    <property type="entry name" value="Fibrinogen_C-term_domain"/>
</dbReference>
<dbReference type="PROSITE" id="PS00514">
    <property type="entry name" value="FIBRINOGEN_C_1"/>
    <property type="match status" value="1"/>
</dbReference>
<dbReference type="InterPro" id="IPR036056">
    <property type="entry name" value="Fibrinogen-like_C"/>
</dbReference>
<keyword evidence="4" id="KW-1185">Reference proteome</keyword>
<dbReference type="PANTHER" id="PTHR19143:SF458">
    <property type="entry name" value="FIBRINOGEN C-TERMINAL DOMAIN-CONTAINING PROTEIN-RELATED"/>
    <property type="match status" value="1"/>
</dbReference>
<protein>
    <submittedName>
        <fullName evidence="3">Ficolin</fullName>
    </submittedName>
</protein>
<dbReference type="CDD" id="cd00087">
    <property type="entry name" value="FReD"/>
    <property type="match status" value="1"/>
</dbReference>
<dbReference type="InterPro" id="IPR014716">
    <property type="entry name" value="Fibrinogen_a/b/g_C_1"/>
</dbReference>
<dbReference type="Gene3D" id="3.90.215.10">
    <property type="entry name" value="Gamma Fibrinogen, chain A, domain 1"/>
    <property type="match status" value="2"/>
</dbReference>
<dbReference type="OrthoDB" id="7735550at2759"/>
<dbReference type="PROSITE" id="PS51406">
    <property type="entry name" value="FIBRINOGEN_C_2"/>
    <property type="match status" value="2"/>
</dbReference>
<dbReference type="NCBIfam" id="NF040941">
    <property type="entry name" value="GGGWT_bact"/>
    <property type="match status" value="1"/>
</dbReference>
<dbReference type="SMART" id="SM00186">
    <property type="entry name" value="FBG"/>
    <property type="match status" value="1"/>
</dbReference>
<evidence type="ECO:0000313" key="3">
    <source>
        <dbReference type="EMBL" id="VDI31943.1"/>
    </source>
</evidence>
<dbReference type="SUPFAM" id="SSF56496">
    <property type="entry name" value="Fibrinogen C-terminal domain-like"/>
    <property type="match status" value="2"/>
</dbReference>
<gene>
    <name evidence="3" type="ORF">MGAL_10B051767</name>
</gene>
<evidence type="ECO:0000259" key="2">
    <source>
        <dbReference type="PROSITE" id="PS51406"/>
    </source>
</evidence>
<reference evidence="3" key="1">
    <citation type="submission" date="2018-11" db="EMBL/GenBank/DDBJ databases">
        <authorList>
            <person name="Alioto T."/>
            <person name="Alioto T."/>
        </authorList>
    </citation>
    <scope>NUCLEOTIDE SEQUENCE</scope>
</reference>
<dbReference type="Proteomes" id="UP000596742">
    <property type="component" value="Unassembled WGS sequence"/>
</dbReference>
<evidence type="ECO:0000313" key="4">
    <source>
        <dbReference type="Proteomes" id="UP000596742"/>
    </source>
</evidence>
<feature type="domain" description="Fibrinogen C-terminal" evidence="2">
    <location>
        <begin position="1"/>
        <end position="135"/>
    </location>
</feature>
<dbReference type="EMBL" id="UYJE01004850">
    <property type="protein sequence ID" value="VDI31943.1"/>
    <property type="molecule type" value="Genomic_DNA"/>
</dbReference>
<name>A0A8B6EC84_MYTGA</name>
<proteinExistence type="predicted"/>
<sequence length="370" mass="42467">MSGYKLEVANYTGNAGDSIDNDSNTYSDRDNVSCYFINVILSVKTIQQKYGIGDSFGVHNGYKFTTRDRDNDFNRHNCAEMYKGGSWYSRCHSSNINGKYLKGKHSAHAIGVNWSHWKGYNYSLKATQKCVRDVADKVANLITETTNQCLVSSSTGFGARPSDCGELRKSENKSGVYKIYPDGTSGFNVYCDMKSFGGGWTLFQRRTNGFVGFYRDWPSYKNGFGNLKEDFWLGNEYLNKLTEQGYYKLRIDMWDFDNNHRYAIYNTFVVKNEMSGYKLEVTGYTGNAGDSFGAHNGYRFSTRDRDNDTYGHNCAEMYKGGWWYSRCHSSNLNGKYLKGKHSDYANGVNWSHWKGYYYSLKATRMMIRRA</sequence>
<dbReference type="GO" id="GO:0005615">
    <property type="term" value="C:extracellular space"/>
    <property type="evidence" value="ECO:0007669"/>
    <property type="project" value="TreeGrafter"/>
</dbReference>
<dbReference type="AlphaFoldDB" id="A0A8B6EC84"/>
<organism evidence="3 4">
    <name type="scientific">Mytilus galloprovincialis</name>
    <name type="common">Mediterranean mussel</name>
    <dbReference type="NCBI Taxonomy" id="29158"/>
    <lineage>
        <taxon>Eukaryota</taxon>
        <taxon>Metazoa</taxon>
        <taxon>Spiralia</taxon>
        <taxon>Lophotrochozoa</taxon>
        <taxon>Mollusca</taxon>
        <taxon>Bivalvia</taxon>
        <taxon>Autobranchia</taxon>
        <taxon>Pteriomorphia</taxon>
        <taxon>Mytilida</taxon>
        <taxon>Mytiloidea</taxon>
        <taxon>Mytilidae</taxon>
        <taxon>Mytilinae</taxon>
        <taxon>Mytilus</taxon>
    </lineage>
</organism>
<comment type="caution">
    <text evidence="3">The sequence shown here is derived from an EMBL/GenBank/DDBJ whole genome shotgun (WGS) entry which is preliminary data.</text>
</comment>
<dbReference type="InterPro" id="IPR002181">
    <property type="entry name" value="Fibrinogen_a/b/g_C_dom"/>
</dbReference>
<dbReference type="FunFam" id="3.90.215.10:FF:000001">
    <property type="entry name" value="Tenascin isoform 1"/>
    <property type="match status" value="1"/>
</dbReference>
<dbReference type="InterPro" id="IPR020837">
    <property type="entry name" value="Fibrinogen_CS"/>
</dbReference>
<feature type="domain" description="Fibrinogen C-terminal" evidence="2">
    <location>
        <begin position="155"/>
        <end position="370"/>
    </location>
</feature>
<dbReference type="PANTHER" id="PTHR19143">
    <property type="entry name" value="FIBRINOGEN/TENASCIN/ANGIOPOEITIN"/>
    <property type="match status" value="1"/>
</dbReference>
<dbReference type="Pfam" id="PF00147">
    <property type="entry name" value="Fibrinogen_C"/>
    <property type="match status" value="2"/>
</dbReference>